<keyword evidence="3" id="KW-1185">Reference proteome</keyword>
<feature type="region of interest" description="Disordered" evidence="1">
    <location>
        <begin position="357"/>
        <end position="399"/>
    </location>
</feature>
<gene>
    <name evidence="2" type="ORF">LVIROSA_LOCUS12042</name>
</gene>
<dbReference type="Proteomes" id="UP001157418">
    <property type="component" value="Unassembled WGS sequence"/>
</dbReference>
<reference evidence="2 3" key="1">
    <citation type="submission" date="2022-01" db="EMBL/GenBank/DDBJ databases">
        <authorList>
            <person name="Xiong W."/>
            <person name="Schranz E."/>
        </authorList>
    </citation>
    <scope>NUCLEOTIDE SEQUENCE [LARGE SCALE GENOMIC DNA]</scope>
</reference>
<feature type="compositionally biased region" description="Basic and acidic residues" evidence="1">
    <location>
        <begin position="381"/>
        <end position="399"/>
    </location>
</feature>
<proteinExistence type="predicted"/>
<comment type="caution">
    <text evidence="2">The sequence shown here is derived from an EMBL/GenBank/DDBJ whole genome shotgun (WGS) entry which is preliminary data.</text>
</comment>
<evidence type="ECO:0000256" key="1">
    <source>
        <dbReference type="SAM" id="MobiDB-lite"/>
    </source>
</evidence>
<dbReference type="EMBL" id="CAKMRJ010001987">
    <property type="protein sequence ID" value="CAH1424865.1"/>
    <property type="molecule type" value="Genomic_DNA"/>
</dbReference>
<accession>A0AAU9MEX1</accession>
<dbReference type="AlphaFoldDB" id="A0AAU9MEX1"/>
<organism evidence="2 3">
    <name type="scientific">Lactuca virosa</name>
    <dbReference type="NCBI Taxonomy" id="75947"/>
    <lineage>
        <taxon>Eukaryota</taxon>
        <taxon>Viridiplantae</taxon>
        <taxon>Streptophyta</taxon>
        <taxon>Embryophyta</taxon>
        <taxon>Tracheophyta</taxon>
        <taxon>Spermatophyta</taxon>
        <taxon>Magnoliopsida</taxon>
        <taxon>eudicotyledons</taxon>
        <taxon>Gunneridae</taxon>
        <taxon>Pentapetalae</taxon>
        <taxon>asterids</taxon>
        <taxon>campanulids</taxon>
        <taxon>Asterales</taxon>
        <taxon>Asteraceae</taxon>
        <taxon>Cichorioideae</taxon>
        <taxon>Cichorieae</taxon>
        <taxon>Lactucinae</taxon>
        <taxon>Lactuca</taxon>
    </lineage>
</organism>
<sequence length="399" mass="44646">MLSRGPIDHLIIMEYLKTAICTGVGGSEEEIYEEDIPRKKVKSSRRKGKTIMSKKYKNHKRAKPQLVIEEDSSEHIASLDRNEKESALNNEVTSDNIGAKSISILEPIQTLVVSSHMESESGIYTQVVNDPFLNISQTPPTPPIVSEISLSTPIPTSPFFGPVSHPSTKSVEIPIFSKATSSHVSAPQFTSTPSVSDDGEEEILMKDDCESNDEFVATDFVFHVESDHEDDDAPMIEGDLRKLDKKLYEIISQYSTFINIKYEELLFSHQAKNQKLVKEYVNKLSQHQKLVDDSAKPVKEASSQVSTILIEVKTIASKHEAFMTSFQTSFDTNVAEMNKNIVKIHLEKKSMEDKLKNLREKKTGQKGNEAFGSGKGNVKIVSEKLDDSDPPLKKEQQDD</sequence>
<protein>
    <submittedName>
        <fullName evidence="2">Uncharacterized protein</fullName>
    </submittedName>
</protein>
<evidence type="ECO:0000313" key="3">
    <source>
        <dbReference type="Proteomes" id="UP001157418"/>
    </source>
</evidence>
<name>A0AAU9MEX1_9ASTR</name>
<evidence type="ECO:0000313" key="2">
    <source>
        <dbReference type="EMBL" id="CAH1424865.1"/>
    </source>
</evidence>